<keyword evidence="2" id="KW-0808">Transferase</keyword>
<dbReference type="GO" id="GO:0005829">
    <property type="term" value="C:cytosol"/>
    <property type="evidence" value="ECO:0007669"/>
    <property type="project" value="TreeGrafter"/>
</dbReference>
<evidence type="ECO:0000259" key="1">
    <source>
        <dbReference type="Pfam" id="PF00117"/>
    </source>
</evidence>
<dbReference type="STRING" id="1122240.GCA_000620105_01895"/>
<dbReference type="InterPro" id="IPR029062">
    <property type="entry name" value="Class_I_gatase-like"/>
</dbReference>
<dbReference type="AlphaFoldDB" id="A0A2S0PE77"/>
<name>A0A2S0PE77_9NEIS</name>
<dbReference type="OrthoDB" id="9813383at2"/>
<feature type="domain" description="Glutamine amidotransferase" evidence="1">
    <location>
        <begin position="25"/>
        <end position="179"/>
    </location>
</feature>
<keyword evidence="3" id="KW-1185">Reference proteome</keyword>
<accession>A0A2S0PE77</accession>
<dbReference type="RefSeq" id="WP_107890040.1">
    <property type="nucleotide sequence ID" value="NZ_CP028519.1"/>
</dbReference>
<dbReference type="PANTHER" id="PTHR42695:SF5">
    <property type="entry name" value="GLUTAMINE AMIDOTRANSFERASE YLR126C-RELATED"/>
    <property type="match status" value="1"/>
</dbReference>
<proteinExistence type="predicted"/>
<organism evidence="2 3">
    <name type="scientific">Microvirgula aerodenitrificans</name>
    <dbReference type="NCBI Taxonomy" id="57480"/>
    <lineage>
        <taxon>Bacteria</taxon>
        <taxon>Pseudomonadati</taxon>
        <taxon>Pseudomonadota</taxon>
        <taxon>Betaproteobacteria</taxon>
        <taxon>Neisseriales</taxon>
        <taxon>Aquaspirillaceae</taxon>
        <taxon>Microvirgula</taxon>
    </lineage>
</organism>
<dbReference type="CDD" id="cd01741">
    <property type="entry name" value="GATase1_1"/>
    <property type="match status" value="1"/>
</dbReference>
<gene>
    <name evidence="2" type="ORF">DAI18_17420</name>
</gene>
<dbReference type="GO" id="GO:0016740">
    <property type="term" value="F:transferase activity"/>
    <property type="evidence" value="ECO:0007669"/>
    <property type="project" value="UniProtKB-KW"/>
</dbReference>
<dbReference type="NCBIfam" id="NF005458">
    <property type="entry name" value="PRK07053.1"/>
    <property type="match status" value="1"/>
</dbReference>
<dbReference type="EMBL" id="CP028519">
    <property type="protein sequence ID" value="AVY95623.1"/>
    <property type="molecule type" value="Genomic_DNA"/>
</dbReference>
<evidence type="ECO:0000313" key="2">
    <source>
        <dbReference type="EMBL" id="AVY95623.1"/>
    </source>
</evidence>
<dbReference type="SUPFAM" id="SSF52317">
    <property type="entry name" value="Class I glutamine amidotransferase-like"/>
    <property type="match status" value="1"/>
</dbReference>
<dbReference type="KEGG" id="maer:DAI18_17420"/>
<evidence type="ECO:0000313" key="3">
    <source>
        <dbReference type="Proteomes" id="UP000244173"/>
    </source>
</evidence>
<dbReference type="Pfam" id="PF00117">
    <property type="entry name" value="GATase"/>
    <property type="match status" value="1"/>
</dbReference>
<sequence length="236" mass="25139">MKTAIALRHIHFEDVGTLDAVLLEQGYQVQYLNPALDALDGPAVRNADLLIVLGGPIGAYDEQIYPFLEGELAVVRQRLAAGKPMLGICLGAQLIARALGAKVYPLGVKEIGFSPLTLTPEGRESVLATLGDTPVLHWHGDQFDIPAGGVRLASTAVGANQAFAIGANVLGLQCHLEADVHKLESWLVGHASELGQAGIDPRTLREDAARLGDHLTTAARSVMADWLRQLDHQTPA</sequence>
<dbReference type="InterPro" id="IPR044992">
    <property type="entry name" value="ChyE-like"/>
</dbReference>
<keyword evidence="2" id="KW-0315">Glutamine amidotransferase</keyword>
<reference evidence="2 3" key="1">
    <citation type="submission" date="2018-04" db="EMBL/GenBank/DDBJ databases">
        <title>Denitrifier Microvirgula.</title>
        <authorList>
            <person name="Anderson E."/>
            <person name="Jang J."/>
            <person name="Ishii S."/>
        </authorList>
    </citation>
    <scope>NUCLEOTIDE SEQUENCE [LARGE SCALE GENOMIC DNA]</scope>
    <source>
        <strain evidence="2 3">BE2.4</strain>
    </source>
</reference>
<dbReference type="Proteomes" id="UP000244173">
    <property type="component" value="Chromosome"/>
</dbReference>
<dbReference type="PANTHER" id="PTHR42695">
    <property type="entry name" value="GLUTAMINE AMIDOTRANSFERASE YLR126C-RELATED"/>
    <property type="match status" value="1"/>
</dbReference>
<dbReference type="InterPro" id="IPR017926">
    <property type="entry name" value="GATASE"/>
</dbReference>
<dbReference type="PROSITE" id="PS51273">
    <property type="entry name" value="GATASE_TYPE_1"/>
    <property type="match status" value="1"/>
</dbReference>
<dbReference type="Gene3D" id="3.40.50.880">
    <property type="match status" value="1"/>
</dbReference>
<protein>
    <submittedName>
        <fullName evidence="2">Glutamine amidotransferase</fullName>
    </submittedName>
</protein>